<dbReference type="EMBL" id="MZNU01000257">
    <property type="protein sequence ID" value="OWP01903.1"/>
    <property type="molecule type" value="Genomic_DNA"/>
</dbReference>
<keyword evidence="3" id="KW-1185">Reference proteome</keyword>
<reference evidence="2 3" key="1">
    <citation type="submission" date="2017-04" db="EMBL/GenBank/DDBJ databases">
        <title>Draft genome sequence of Marssonina coronaria NL1: causal agent of apple blotch.</title>
        <authorList>
            <person name="Cheng Q."/>
        </authorList>
    </citation>
    <scope>NUCLEOTIDE SEQUENCE [LARGE SCALE GENOMIC DNA]</scope>
    <source>
        <strain evidence="2 3">NL1</strain>
    </source>
</reference>
<dbReference type="InParanoid" id="A0A218Z2Z8"/>
<comment type="caution">
    <text evidence="2">The sequence shown here is derived from an EMBL/GenBank/DDBJ whole genome shotgun (WGS) entry which is preliminary data.</text>
</comment>
<sequence length="117" mass="13089">MICWLLFTTKRTKSWVSRHQPSIAHAALRQSPQAYSPNLSPRLNPDPKSIAVTRPHHQILRRSNQAPRSREEWQAFREPLEAAASPGRQLTVASPFYAPISARAHSPAISVGGCRDD</sequence>
<name>A0A218Z2Z8_9HELO</name>
<evidence type="ECO:0000256" key="1">
    <source>
        <dbReference type="SAM" id="MobiDB-lite"/>
    </source>
</evidence>
<dbReference type="Proteomes" id="UP000242519">
    <property type="component" value="Unassembled WGS sequence"/>
</dbReference>
<organism evidence="2 3">
    <name type="scientific">Diplocarpon coronariae</name>
    <dbReference type="NCBI Taxonomy" id="2795749"/>
    <lineage>
        <taxon>Eukaryota</taxon>
        <taxon>Fungi</taxon>
        <taxon>Dikarya</taxon>
        <taxon>Ascomycota</taxon>
        <taxon>Pezizomycotina</taxon>
        <taxon>Leotiomycetes</taxon>
        <taxon>Helotiales</taxon>
        <taxon>Drepanopezizaceae</taxon>
        <taxon>Diplocarpon</taxon>
    </lineage>
</organism>
<evidence type="ECO:0000313" key="2">
    <source>
        <dbReference type="EMBL" id="OWP01903.1"/>
    </source>
</evidence>
<feature type="compositionally biased region" description="Polar residues" evidence="1">
    <location>
        <begin position="30"/>
        <end position="41"/>
    </location>
</feature>
<protein>
    <submittedName>
        <fullName evidence="2">WD40-like Beta Propeller</fullName>
    </submittedName>
</protein>
<evidence type="ECO:0000313" key="3">
    <source>
        <dbReference type="Proteomes" id="UP000242519"/>
    </source>
</evidence>
<accession>A0A218Z2Z8</accession>
<proteinExistence type="predicted"/>
<feature type="region of interest" description="Disordered" evidence="1">
    <location>
        <begin position="28"/>
        <end position="51"/>
    </location>
</feature>
<dbReference type="AlphaFoldDB" id="A0A218Z2Z8"/>
<gene>
    <name evidence="2" type="ORF">B2J93_4753</name>
</gene>